<feature type="transmembrane region" description="Helical" evidence="5">
    <location>
        <begin position="38"/>
        <end position="58"/>
    </location>
</feature>
<accession>A0ABN8T1F6</accession>
<dbReference type="Proteomes" id="UP001159427">
    <property type="component" value="Unassembled WGS sequence"/>
</dbReference>
<evidence type="ECO:0000256" key="2">
    <source>
        <dbReference type="ARBA" id="ARBA00022692"/>
    </source>
</evidence>
<dbReference type="EMBL" id="CALNXI010005196">
    <property type="protein sequence ID" value="CAH3197128.1"/>
    <property type="molecule type" value="Genomic_DNA"/>
</dbReference>
<name>A0ABN8T1F6_9CNID</name>
<sequence length="248" mass="27681">LSIITCIGCGLSILGCILTILTYAFLTSLRSPRHFIHMNLVTAILLAQVLFLIAAFGVRPETSKIGCYVISIGLFFFFLCVFSWMVAEGLHIYFMVVRVFDSGRGRKLYYLLIGWGKLYSGFQNSGFPKFPDSLTWDDDHCWLSVDSGAIWSFAGPAIFVISINLVILVMVMRVTSKMLNEESASGHSSLRSLAKAFVTLLPILGLTWVFGLLSVNNTSVVFEYLFAIFNSLQGLLIFLFYCVKNTEV</sequence>
<dbReference type="PANTHER" id="PTHR12011">
    <property type="entry name" value="ADHESION G-PROTEIN COUPLED RECEPTOR"/>
    <property type="match status" value="1"/>
</dbReference>
<evidence type="ECO:0000313" key="7">
    <source>
        <dbReference type="EMBL" id="CAH3197128.1"/>
    </source>
</evidence>
<dbReference type="SUPFAM" id="SSF81321">
    <property type="entry name" value="Family A G protein-coupled receptor-like"/>
    <property type="match status" value="1"/>
</dbReference>
<keyword evidence="8" id="KW-1185">Reference proteome</keyword>
<evidence type="ECO:0000256" key="1">
    <source>
        <dbReference type="ARBA" id="ARBA00004141"/>
    </source>
</evidence>
<feature type="transmembrane region" description="Helical" evidence="5">
    <location>
        <begin position="65"/>
        <end position="87"/>
    </location>
</feature>
<feature type="domain" description="G-protein coupled receptors family 2 profile 2" evidence="6">
    <location>
        <begin position="1"/>
        <end position="245"/>
    </location>
</feature>
<feature type="non-terminal residue" evidence="7">
    <location>
        <position position="1"/>
    </location>
</feature>
<dbReference type="InterPro" id="IPR000832">
    <property type="entry name" value="GPCR_2_secretin-like"/>
</dbReference>
<evidence type="ECO:0000313" key="8">
    <source>
        <dbReference type="Proteomes" id="UP001159427"/>
    </source>
</evidence>
<evidence type="ECO:0000256" key="4">
    <source>
        <dbReference type="ARBA" id="ARBA00023136"/>
    </source>
</evidence>
<keyword evidence="3 5" id="KW-1133">Transmembrane helix</keyword>
<evidence type="ECO:0000256" key="5">
    <source>
        <dbReference type="SAM" id="Phobius"/>
    </source>
</evidence>
<keyword evidence="2 5" id="KW-0812">Transmembrane</keyword>
<dbReference type="Gene3D" id="1.20.1070.10">
    <property type="entry name" value="Rhodopsin 7-helix transmembrane proteins"/>
    <property type="match status" value="1"/>
</dbReference>
<feature type="non-terminal residue" evidence="7">
    <location>
        <position position="248"/>
    </location>
</feature>
<keyword evidence="4 5" id="KW-0472">Membrane</keyword>
<comment type="subcellular location">
    <subcellularLocation>
        <location evidence="1">Membrane</location>
        <topology evidence="1">Multi-pass membrane protein</topology>
    </subcellularLocation>
</comment>
<protein>
    <recommendedName>
        <fullName evidence="6">G-protein coupled receptors family 2 profile 2 domain-containing protein</fullName>
    </recommendedName>
</protein>
<organism evidence="7 8">
    <name type="scientific">Porites evermanni</name>
    <dbReference type="NCBI Taxonomy" id="104178"/>
    <lineage>
        <taxon>Eukaryota</taxon>
        <taxon>Metazoa</taxon>
        <taxon>Cnidaria</taxon>
        <taxon>Anthozoa</taxon>
        <taxon>Hexacorallia</taxon>
        <taxon>Scleractinia</taxon>
        <taxon>Fungiina</taxon>
        <taxon>Poritidae</taxon>
        <taxon>Porites</taxon>
    </lineage>
</organism>
<reference evidence="7 8" key="1">
    <citation type="submission" date="2022-05" db="EMBL/GenBank/DDBJ databases">
        <authorList>
            <consortium name="Genoscope - CEA"/>
            <person name="William W."/>
        </authorList>
    </citation>
    <scope>NUCLEOTIDE SEQUENCE [LARGE SCALE GENOMIC DNA]</scope>
</reference>
<comment type="caution">
    <text evidence="7">The sequence shown here is derived from an EMBL/GenBank/DDBJ whole genome shotgun (WGS) entry which is preliminary data.</text>
</comment>
<dbReference type="PRINTS" id="PR00249">
    <property type="entry name" value="GPCRSECRETIN"/>
</dbReference>
<feature type="transmembrane region" description="Helical" evidence="5">
    <location>
        <begin position="193"/>
        <end position="215"/>
    </location>
</feature>
<feature type="transmembrane region" description="Helical" evidence="5">
    <location>
        <begin position="149"/>
        <end position="172"/>
    </location>
</feature>
<gene>
    <name evidence="7" type="ORF">PEVE_00034353</name>
</gene>
<feature type="transmembrane region" description="Helical" evidence="5">
    <location>
        <begin position="7"/>
        <end position="26"/>
    </location>
</feature>
<dbReference type="InterPro" id="IPR017983">
    <property type="entry name" value="GPCR_2_secretin-like_CS"/>
</dbReference>
<proteinExistence type="predicted"/>
<dbReference type="InterPro" id="IPR017981">
    <property type="entry name" value="GPCR_2-like_7TM"/>
</dbReference>
<evidence type="ECO:0000259" key="6">
    <source>
        <dbReference type="PROSITE" id="PS50261"/>
    </source>
</evidence>
<feature type="transmembrane region" description="Helical" evidence="5">
    <location>
        <begin position="221"/>
        <end position="243"/>
    </location>
</feature>
<dbReference type="Pfam" id="PF00002">
    <property type="entry name" value="7tm_2"/>
    <property type="match status" value="1"/>
</dbReference>
<dbReference type="PANTHER" id="PTHR12011:SF347">
    <property type="entry name" value="FI21270P1-RELATED"/>
    <property type="match status" value="1"/>
</dbReference>
<evidence type="ECO:0000256" key="3">
    <source>
        <dbReference type="ARBA" id="ARBA00022989"/>
    </source>
</evidence>
<dbReference type="PROSITE" id="PS00650">
    <property type="entry name" value="G_PROTEIN_RECEP_F2_2"/>
    <property type="match status" value="1"/>
</dbReference>
<dbReference type="PROSITE" id="PS50261">
    <property type="entry name" value="G_PROTEIN_RECEP_F2_4"/>
    <property type="match status" value="1"/>
</dbReference>